<evidence type="ECO:0000313" key="2">
    <source>
        <dbReference type="EMBL" id="OMO89354.1"/>
    </source>
</evidence>
<name>A0A1R3J3G2_COCAP</name>
<accession>A0A1R3J3G2</accession>
<dbReference type="AlphaFoldDB" id="A0A1R3J3G2"/>
<feature type="compositionally biased region" description="Polar residues" evidence="1">
    <location>
        <begin position="40"/>
        <end position="51"/>
    </location>
</feature>
<gene>
    <name evidence="2" type="ORF">CCACVL1_07892</name>
</gene>
<feature type="compositionally biased region" description="Basic and acidic residues" evidence="1">
    <location>
        <begin position="16"/>
        <end position="39"/>
    </location>
</feature>
<dbReference type="EMBL" id="AWWV01008740">
    <property type="protein sequence ID" value="OMO89354.1"/>
    <property type="molecule type" value="Genomic_DNA"/>
</dbReference>
<feature type="region of interest" description="Disordered" evidence="1">
    <location>
        <begin position="1"/>
        <end position="51"/>
    </location>
</feature>
<evidence type="ECO:0000313" key="3">
    <source>
        <dbReference type="Proteomes" id="UP000188268"/>
    </source>
</evidence>
<keyword evidence="3" id="KW-1185">Reference proteome</keyword>
<protein>
    <submittedName>
        <fullName evidence="2">Uncharacterized protein</fullName>
    </submittedName>
</protein>
<evidence type="ECO:0000256" key="1">
    <source>
        <dbReference type="SAM" id="MobiDB-lite"/>
    </source>
</evidence>
<comment type="caution">
    <text evidence="2">The sequence shown here is derived from an EMBL/GenBank/DDBJ whole genome shotgun (WGS) entry which is preliminary data.</text>
</comment>
<proteinExistence type="predicted"/>
<dbReference type="Gramene" id="OMO89354">
    <property type="protein sequence ID" value="OMO89354"/>
    <property type="gene ID" value="CCACVL1_07892"/>
</dbReference>
<dbReference type="Proteomes" id="UP000188268">
    <property type="component" value="Unassembled WGS sequence"/>
</dbReference>
<organism evidence="2 3">
    <name type="scientific">Corchorus capsularis</name>
    <name type="common">Jute</name>
    <dbReference type="NCBI Taxonomy" id="210143"/>
    <lineage>
        <taxon>Eukaryota</taxon>
        <taxon>Viridiplantae</taxon>
        <taxon>Streptophyta</taxon>
        <taxon>Embryophyta</taxon>
        <taxon>Tracheophyta</taxon>
        <taxon>Spermatophyta</taxon>
        <taxon>Magnoliopsida</taxon>
        <taxon>eudicotyledons</taxon>
        <taxon>Gunneridae</taxon>
        <taxon>Pentapetalae</taxon>
        <taxon>rosids</taxon>
        <taxon>malvids</taxon>
        <taxon>Malvales</taxon>
        <taxon>Malvaceae</taxon>
        <taxon>Grewioideae</taxon>
        <taxon>Apeibeae</taxon>
        <taxon>Corchorus</taxon>
    </lineage>
</organism>
<sequence length="51" mass="5760">MARKHPNPIENPLHSFGEDEKDHESSSSSNDEKQEDESKTGPQNTPISQRL</sequence>
<reference evidence="2 3" key="1">
    <citation type="submission" date="2013-09" db="EMBL/GenBank/DDBJ databases">
        <title>Corchorus capsularis genome sequencing.</title>
        <authorList>
            <person name="Alam M."/>
            <person name="Haque M.S."/>
            <person name="Islam M.S."/>
            <person name="Emdad E.M."/>
            <person name="Islam M.M."/>
            <person name="Ahmed B."/>
            <person name="Halim A."/>
            <person name="Hossen Q.M.M."/>
            <person name="Hossain M.Z."/>
            <person name="Ahmed R."/>
            <person name="Khan M.M."/>
            <person name="Islam R."/>
            <person name="Rashid M.M."/>
            <person name="Khan S.A."/>
            <person name="Rahman M.S."/>
            <person name="Alam M."/>
        </authorList>
    </citation>
    <scope>NUCLEOTIDE SEQUENCE [LARGE SCALE GENOMIC DNA]</scope>
    <source>
        <strain evidence="3">cv. CVL-1</strain>
        <tissue evidence="2">Whole seedling</tissue>
    </source>
</reference>